<reference evidence="2" key="1">
    <citation type="submission" date="2023-10" db="EMBL/GenBank/DDBJ databases">
        <authorList>
            <person name="Domelevo Entfellner J.-B."/>
        </authorList>
    </citation>
    <scope>NUCLEOTIDE SEQUENCE</scope>
</reference>
<feature type="compositionally biased region" description="Polar residues" evidence="1">
    <location>
        <begin position="330"/>
        <end position="346"/>
    </location>
</feature>
<gene>
    <name evidence="2" type="ORF">AYBTSS11_LOCUS13402</name>
</gene>
<dbReference type="Proteomes" id="UP001189624">
    <property type="component" value="Chromosome 4"/>
</dbReference>
<evidence type="ECO:0000256" key="1">
    <source>
        <dbReference type="SAM" id="MobiDB-lite"/>
    </source>
</evidence>
<dbReference type="PANTHER" id="PTHR37724:SF1">
    <property type="entry name" value="OS02G0564300 PROTEIN"/>
    <property type="match status" value="1"/>
</dbReference>
<protein>
    <submittedName>
        <fullName evidence="2">Uncharacterized protein</fullName>
    </submittedName>
</protein>
<dbReference type="AlphaFoldDB" id="A0AA86SS01"/>
<dbReference type="Gramene" id="rna-AYBTSS11_LOCUS13402">
    <property type="protein sequence ID" value="CAJ1948832.1"/>
    <property type="gene ID" value="gene-AYBTSS11_LOCUS13402"/>
</dbReference>
<evidence type="ECO:0000313" key="2">
    <source>
        <dbReference type="EMBL" id="CAJ1948832.1"/>
    </source>
</evidence>
<organism evidence="2 3">
    <name type="scientific">Sphenostylis stenocarpa</name>
    <dbReference type="NCBI Taxonomy" id="92480"/>
    <lineage>
        <taxon>Eukaryota</taxon>
        <taxon>Viridiplantae</taxon>
        <taxon>Streptophyta</taxon>
        <taxon>Embryophyta</taxon>
        <taxon>Tracheophyta</taxon>
        <taxon>Spermatophyta</taxon>
        <taxon>Magnoliopsida</taxon>
        <taxon>eudicotyledons</taxon>
        <taxon>Gunneridae</taxon>
        <taxon>Pentapetalae</taxon>
        <taxon>rosids</taxon>
        <taxon>fabids</taxon>
        <taxon>Fabales</taxon>
        <taxon>Fabaceae</taxon>
        <taxon>Papilionoideae</taxon>
        <taxon>50 kb inversion clade</taxon>
        <taxon>NPAAA clade</taxon>
        <taxon>indigoferoid/millettioid clade</taxon>
        <taxon>Phaseoleae</taxon>
        <taxon>Sphenostylis</taxon>
    </lineage>
</organism>
<proteinExistence type="predicted"/>
<name>A0AA86SS01_9FABA</name>
<keyword evidence="3" id="KW-1185">Reference proteome</keyword>
<feature type="region of interest" description="Disordered" evidence="1">
    <location>
        <begin position="261"/>
        <end position="284"/>
    </location>
</feature>
<accession>A0AA86SS01</accession>
<evidence type="ECO:0000313" key="3">
    <source>
        <dbReference type="Proteomes" id="UP001189624"/>
    </source>
</evidence>
<dbReference type="PANTHER" id="PTHR37724">
    <property type="entry name" value="OS02G0564300 PROTEIN"/>
    <property type="match status" value="1"/>
</dbReference>
<dbReference type="EMBL" id="OY731401">
    <property type="protein sequence ID" value="CAJ1948832.1"/>
    <property type="molecule type" value="Genomic_DNA"/>
</dbReference>
<sequence>MNLLLPQHHHLSFSQSSFFHNPIKTLQVLPNPPARVSTVIRMGGGPRTYPGGVSKWVWKRMQAKKAKQLLKARLSRERQIYEMRKRAELKAAVSELERPWEVVQRAAAAPNLFSVGADEQVKVLADRFQRPGGFDMWSERDGPVLFETPDELPSARFFPKGVVHSVKPYRRVDGYGLVKGGYDVDGEGGVDGKGSLVKGSDFDDKMSEKGNEGKEIEFGGKLSEKGNGRNRSEFGVGLSEMGNGDVRVALLEDVDAFELEGDDGDFSSSDVNYGGNGVKGEDDVGLRRNWNGRRFLSDDVGRDRVKSSQLSYRVDGDGRSRRNGKGRRSLSANVDQASRGEQSSPLNYGRDGADGDGRSRRNANGRRLLSDDVGRSGNGGRSSRLNYQRNGLNVDGRMRRNPNGTKNAAMGVDGADGGEHSPRSSNFGRNGANFDGRLGSRGSGRRVFSKNVDGANDLYSGGAGSVRKQRGANSIRGKSRGKYTNRTSEYVSPRGKGANSEVYDMGLQQDGSYGFLQKHEQPDSTSW</sequence>
<feature type="region of interest" description="Disordered" evidence="1">
    <location>
        <begin position="306"/>
        <end position="501"/>
    </location>
</feature>